<dbReference type="STRING" id="1776334.APZ16_03810"/>
<comment type="caution">
    <text evidence="4">The sequence shown here is derived from an EMBL/GenBank/DDBJ whole genome shotgun (WGS) entry which is preliminary data.</text>
</comment>
<evidence type="ECO:0000256" key="2">
    <source>
        <dbReference type="ARBA" id="ARBA00023239"/>
    </source>
</evidence>
<organism evidence="4 5">
    <name type="scientific">Hadarchaeum yellowstonense</name>
    <dbReference type="NCBI Taxonomy" id="1776334"/>
    <lineage>
        <taxon>Archaea</taxon>
        <taxon>Methanobacteriati</taxon>
        <taxon>Candidatus Hadarchaeota</taxon>
        <taxon>Candidatus Hadarchaeia</taxon>
        <taxon>Candidatus Hadarchaeales</taxon>
        <taxon>Candidatus Hadarchaeaceae</taxon>
        <taxon>Candidatus Hadarchaeum</taxon>
    </lineage>
</organism>
<dbReference type="PANTHER" id="PTHR43351:SF2">
    <property type="entry name" value="L(+)-TARTRATE DEHYDRATASE SUBUNIT BETA-RELATED"/>
    <property type="match status" value="1"/>
</dbReference>
<dbReference type="EMBL" id="LQMQ01000056">
    <property type="protein sequence ID" value="KUO39741.1"/>
    <property type="molecule type" value="Genomic_DNA"/>
</dbReference>
<name>A0A147JTH5_HADYE</name>
<dbReference type="NCBIfam" id="TIGR00723">
    <property type="entry name" value="ttdB_fumA_fumB"/>
    <property type="match status" value="1"/>
</dbReference>
<dbReference type="InterPro" id="IPR004647">
    <property type="entry name" value="Fe-S_hydro-lyase_TtdB-typ_cat"/>
</dbReference>
<dbReference type="Gene3D" id="3.20.130.10">
    <property type="entry name" value="Fe-S hydro-lyase, tartrate dehydratase beta-type, catalytic domain"/>
    <property type="match status" value="1"/>
</dbReference>
<dbReference type="GO" id="GO:0016836">
    <property type="term" value="F:hydro-lyase activity"/>
    <property type="evidence" value="ECO:0007669"/>
    <property type="project" value="InterPro"/>
</dbReference>
<proteinExistence type="inferred from homology"/>
<protein>
    <recommendedName>
        <fullName evidence="3">Fe-S hydro-lyase tartrate dehydratase beta-type catalytic domain-containing protein</fullName>
    </recommendedName>
</protein>
<dbReference type="PANTHER" id="PTHR43351">
    <property type="entry name" value="L(+)-TARTRATE DEHYDRATASE SUBUNIT BETA"/>
    <property type="match status" value="1"/>
</dbReference>
<feature type="domain" description="Fe-S hydro-lyase tartrate dehydratase beta-type catalytic" evidence="3">
    <location>
        <begin position="12"/>
        <end position="174"/>
    </location>
</feature>
<gene>
    <name evidence="4" type="ORF">APZ16_03810</name>
</gene>
<dbReference type="Pfam" id="PF05683">
    <property type="entry name" value="Fumerase_C"/>
    <property type="match status" value="1"/>
</dbReference>
<dbReference type="InterPro" id="IPR036660">
    <property type="entry name" value="Fe-S_hydroAse_TtdB_cat_sf"/>
</dbReference>
<dbReference type="SUPFAM" id="SSF117457">
    <property type="entry name" value="FumA C-terminal domain-like"/>
    <property type="match status" value="1"/>
</dbReference>
<evidence type="ECO:0000313" key="4">
    <source>
        <dbReference type="EMBL" id="KUO39741.1"/>
    </source>
</evidence>
<evidence type="ECO:0000313" key="5">
    <source>
        <dbReference type="Proteomes" id="UP000074294"/>
    </source>
</evidence>
<dbReference type="Proteomes" id="UP000074294">
    <property type="component" value="Unassembled WGS sequence"/>
</dbReference>
<sequence>MKVRKLTTPLPDVGSLRAGDLVTISGRVVTARDKVYSRVIAGERPPIDLQGGVVYHCGPLARRTPRGWQVISAGPTTSARLDPMQVDFVRATGVRALIGKGGVGEEVAKNLARLGCIYLAFTGGAGALAASQVEDVENILWEELGPEAIWVLRVRDFGPMVVAVDLRGNNLFQRRKTQTNAK</sequence>
<keyword evidence="2" id="KW-0456">Lyase</keyword>
<evidence type="ECO:0000256" key="1">
    <source>
        <dbReference type="ARBA" id="ARBA00008876"/>
    </source>
</evidence>
<reference evidence="4 5" key="1">
    <citation type="journal article" date="2016" name="Nat. Microbiol.">
        <title>Genomic inference of the metabolism of cosmopolitan subsurface Archaea, Hadesarchaea.</title>
        <authorList>
            <person name="Baker B.J."/>
            <person name="Saw J.H."/>
            <person name="Lind A.E."/>
            <person name="Lazar C.S."/>
            <person name="Hinrichs K.-U."/>
            <person name="Teske A.P."/>
            <person name="Ettema T.J."/>
        </authorList>
    </citation>
    <scope>NUCLEOTIDE SEQUENCE [LARGE SCALE GENOMIC DNA]</scope>
</reference>
<dbReference type="AlphaFoldDB" id="A0A147JTH5"/>
<comment type="similarity">
    <text evidence="1">Belongs to the class-I fumarase family.</text>
</comment>
<evidence type="ECO:0000259" key="3">
    <source>
        <dbReference type="Pfam" id="PF05683"/>
    </source>
</evidence>
<accession>A0A147JTH5</accession>